<gene>
    <name evidence="4" type="ORF">IHE55_25070</name>
</gene>
<reference evidence="4 5" key="1">
    <citation type="submission" date="2020-09" db="EMBL/GenBank/DDBJ databases">
        <title>Biosynthesis of the nuclear factor of activated T cells inhibitor NFAT-133 and its congeners in Streptomyces pactum.</title>
        <authorList>
            <person name="Zhou W."/>
            <person name="Posri P."/>
            <person name="Abugrain M.E."/>
            <person name="Weisberg A.J."/>
            <person name="Chang J.H."/>
            <person name="Mahmud T."/>
        </authorList>
    </citation>
    <scope>NUCLEOTIDE SEQUENCE [LARGE SCALE GENOMIC DNA]</scope>
    <source>
        <strain evidence="4 5">ATCC 27456</strain>
    </source>
</reference>
<dbReference type="Proteomes" id="UP000807371">
    <property type="component" value="Unassembled WGS sequence"/>
</dbReference>
<dbReference type="EMBL" id="JACYXC010000001">
    <property type="protein sequence ID" value="MBH5337876.1"/>
    <property type="molecule type" value="Genomic_DNA"/>
</dbReference>
<dbReference type="Gene3D" id="3.60.40.10">
    <property type="entry name" value="PPM-type phosphatase domain"/>
    <property type="match status" value="1"/>
</dbReference>
<dbReference type="SMART" id="SM00331">
    <property type="entry name" value="PP2C_SIG"/>
    <property type="match status" value="1"/>
</dbReference>
<evidence type="ECO:0000313" key="5">
    <source>
        <dbReference type="Proteomes" id="UP000807371"/>
    </source>
</evidence>
<evidence type="ECO:0000313" key="4">
    <source>
        <dbReference type="EMBL" id="MBH5337876.1"/>
    </source>
</evidence>
<evidence type="ECO:0000256" key="1">
    <source>
        <dbReference type="ARBA" id="ARBA00022801"/>
    </source>
</evidence>
<comment type="caution">
    <text evidence="4">The sequence shown here is derived from an EMBL/GenBank/DDBJ whole genome shotgun (WGS) entry which is preliminary data.</text>
</comment>
<evidence type="ECO:0000256" key="2">
    <source>
        <dbReference type="SAM" id="MobiDB-lite"/>
    </source>
</evidence>
<dbReference type="InterPro" id="IPR001932">
    <property type="entry name" value="PPM-type_phosphatase-like_dom"/>
</dbReference>
<protein>
    <submittedName>
        <fullName evidence="4">Serine/threonine-protein phosphatase</fullName>
    </submittedName>
</protein>
<accession>A0ABS0NRW1</accession>
<feature type="domain" description="PPM-type phosphatase" evidence="3">
    <location>
        <begin position="149"/>
        <end position="414"/>
    </location>
</feature>
<proteinExistence type="predicted"/>
<dbReference type="RefSeq" id="WP_197991105.1">
    <property type="nucleotide sequence ID" value="NZ_JACYXC010000001.1"/>
</dbReference>
<dbReference type="Pfam" id="PF07228">
    <property type="entry name" value="SpoIIE"/>
    <property type="match status" value="1"/>
</dbReference>
<feature type="region of interest" description="Disordered" evidence="2">
    <location>
        <begin position="226"/>
        <end position="273"/>
    </location>
</feature>
<organism evidence="4 5">
    <name type="scientific">Streptomyces pactum</name>
    <dbReference type="NCBI Taxonomy" id="68249"/>
    <lineage>
        <taxon>Bacteria</taxon>
        <taxon>Bacillati</taxon>
        <taxon>Actinomycetota</taxon>
        <taxon>Actinomycetes</taxon>
        <taxon>Kitasatosporales</taxon>
        <taxon>Streptomycetaceae</taxon>
        <taxon>Streptomyces</taxon>
    </lineage>
</organism>
<evidence type="ECO:0000259" key="3">
    <source>
        <dbReference type="SMART" id="SM00331"/>
    </source>
</evidence>
<sequence length="437" mass="45018">MIRSKAAGRARAGAARLWRLFVLVLPALWILSVLAWERWGPQDIQSVQLLAAAPAIACAGSGRRRCVVMGGLSAICALLPISAERGDRADTVPTVGTCAAIVAVVAAGCLTTGRRRRLVKELEQVRAVATAAQDVVLRPLPARLAGVTLAGGHLSATRGAAVGGDLYEALSTPHGVRVVIGDVRGHGVAAMGGVAAVLGSFREAAHDEAELPGVLRRLERAWQRHQRERALAAHPSGAAEPHPAGRCGRPRARAGDRPGPPGGPDAGTGPGLPGEEFVTVLLLEIRPDGTVSALNCGHPWPYVLSDLRTGGPRVRQAGAGEALPPLGLFPLPGDLAARPCARLRPGQALVLHTDGAEDARDGHGAFFPLRRTLAQAAGQPVIVPATVVAEVQAGVLAHTGGRLPDDVALLVLRQDRLPGGPPTAGRAAPAGEPHACP</sequence>
<dbReference type="InterPro" id="IPR052016">
    <property type="entry name" value="Bact_Sigma-Reg"/>
</dbReference>
<keyword evidence="1" id="KW-0378">Hydrolase</keyword>
<keyword evidence="5" id="KW-1185">Reference proteome</keyword>
<dbReference type="PANTHER" id="PTHR43156">
    <property type="entry name" value="STAGE II SPORULATION PROTEIN E-RELATED"/>
    <property type="match status" value="1"/>
</dbReference>
<dbReference type="PANTHER" id="PTHR43156:SF2">
    <property type="entry name" value="STAGE II SPORULATION PROTEIN E"/>
    <property type="match status" value="1"/>
</dbReference>
<feature type="region of interest" description="Disordered" evidence="2">
    <location>
        <begin position="418"/>
        <end position="437"/>
    </location>
</feature>
<name>A0ABS0NRW1_9ACTN</name>
<dbReference type="InterPro" id="IPR036457">
    <property type="entry name" value="PPM-type-like_dom_sf"/>
</dbReference>